<keyword evidence="4" id="KW-1185">Reference proteome</keyword>
<dbReference type="Proteomes" id="UP000532440">
    <property type="component" value="Unassembled WGS sequence"/>
</dbReference>
<sequence>MSRFHSTEFDLLPERAFAGRPGRFGQRLTYEGSKGSSTPAPDPRLVEAQIRSMGVQDDVIQRIVATSEEMMPLQREQMQFGLDAARTAYTQAQADRDYTLARRGVLSGLQDRLTEDARSFNTEDRRDQLAGQATADVSQAFGVAREAQARDLARRGVNPASGAFAAMSTRSMTDEALARAGAANTARTAARQEGFALTDRATNALAGYPSMSMQATGAGAGYGGMGLNLANSGLAGMNAGFGQAAGVAGQMGSNATNMYGAQAQYKLGQDRLAAESDPFASLLGAGAQLGAAWLGKPSDRRLKANIALVGKDERTGLNLYEFAYVGAPQRRFRGVMADEVESRFPAAVVYDDLGFASVDYAMLGIEMAEVQGEPA</sequence>
<dbReference type="InterPro" id="IPR030392">
    <property type="entry name" value="S74_ICA"/>
</dbReference>
<evidence type="ECO:0000256" key="1">
    <source>
        <dbReference type="SAM" id="MobiDB-lite"/>
    </source>
</evidence>
<evidence type="ECO:0000313" key="3">
    <source>
        <dbReference type="EMBL" id="MBB5271321.1"/>
    </source>
</evidence>
<dbReference type="Pfam" id="PF13884">
    <property type="entry name" value="Peptidase_S74"/>
    <property type="match status" value="1"/>
</dbReference>
<reference evidence="3 4" key="1">
    <citation type="submission" date="2020-08" db="EMBL/GenBank/DDBJ databases">
        <title>Genomic Encyclopedia of Type Strains, Phase IV (KMG-IV): sequencing the most valuable type-strain genomes for metagenomic binning, comparative biology and taxonomic classification.</title>
        <authorList>
            <person name="Goeker M."/>
        </authorList>
    </citation>
    <scope>NUCLEOTIDE SEQUENCE [LARGE SCALE GENOMIC DNA]</scope>
    <source>
        <strain evidence="3 4">DSM 29781</strain>
    </source>
</reference>
<dbReference type="RefSeq" id="WP_183965598.1">
    <property type="nucleotide sequence ID" value="NZ_BAABEW010000001.1"/>
</dbReference>
<organism evidence="3 4">
    <name type="scientific">Quisquiliibacterium transsilvanicum</name>
    <dbReference type="NCBI Taxonomy" id="1549638"/>
    <lineage>
        <taxon>Bacteria</taxon>
        <taxon>Pseudomonadati</taxon>
        <taxon>Pseudomonadota</taxon>
        <taxon>Betaproteobacteria</taxon>
        <taxon>Burkholderiales</taxon>
        <taxon>Burkholderiaceae</taxon>
        <taxon>Quisquiliibacterium</taxon>
    </lineage>
</organism>
<evidence type="ECO:0000259" key="2">
    <source>
        <dbReference type="Pfam" id="PF13884"/>
    </source>
</evidence>
<feature type="domain" description="Peptidase S74" evidence="2">
    <location>
        <begin position="298"/>
        <end position="348"/>
    </location>
</feature>
<gene>
    <name evidence="3" type="ORF">HNQ70_001331</name>
</gene>
<accession>A0A7W8HFZ3</accession>
<comment type="caution">
    <text evidence="3">The sequence shown here is derived from an EMBL/GenBank/DDBJ whole genome shotgun (WGS) entry which is preliminary data.</text>
</comment>
<proteinExistence type="predicted"/>
<dbReference type="AlphaFoldDB" id="A0A7W8HFZ3"/>
<dbReference type="EMBL" id="JACHGB010000003">
    <property type="protein sequence ID" value="MBB5271321.1"/>
    <property type="molecule type" value="Genomic_DNA"/>
</dbReference>
<name>A0A7W8HFZ3_9BURK</name>
<protein>
    <recommendedName>
        <fullName evidence="2">Peptidase S74 domain-containing protein</fullName>
    </recommendedName>
</protein>
<evidence type="ECO:0000313" key="4">
    <source>
        <dbReference type="Proteomes" id="UP000532440"/>
    </source>
</evidence>
<feature type="region of interest" description="Disordered" evidence="1">
    <location>
        <begin position="23"/>
        <end position="42"/>
    </location>
</feature>